<feature type="region of interest" description="Disordered" evidence="1">
    <location>
        <begin position="1"/>
        <end position="33"/>
    </location>
</feature>
<dbReference type="InterPro" id="IPR025716">
    <property type="entry name" value="Post-transcriptional_regulator"/>
</dbReference>
<organism evidence="2 3">
    <name type="scientific">Collibacillus ludicampi</name>
    <dbReference type="NCBI Taxonomy" id="2771369"/>
    <lineage>
        <taxon>Bacteria</taxon>
        <taxon>Bacillati</taxon>
        <taxon>Bacillota</taxon>
        <taxon>Bacilli</taxon>
        <taxon>Bacillales</taxon>
        <taxon>Alicyclobacillaceae</taxon>
        <taxon>Collibacillus</taxon>
    </lineage>
</organism>
<evidence type="ECO:0008006" key="4">
    <source>
        <dbReference type="Google" id="ProtNLM"/>
    </source>
</evidence>
<feature type="compositionally biased region" description="Polar residues" evidence="1">
    <location>
        <begin position="10"/>
        <end position="20"/>
    </location>
</feature>
<evidence type="ECO:0000313" key="2">
    <source>
        <dbReference type="EMBL" id="GIM47221.1"/>
    </source>
</evidence>
<dbReference type="Proteomes" id="UP001057291">
    <property type="component" value="Unassembled WGS sequence"/>
</dbReference>
<protein>
    <recommendedName>
        <fullName evidence="4">Post-transcriptional regulator</fullName>
    </recommendedName>
</protein>
<reference evidence="2" key="1">
    <citation type="journal article" date="2023" name="Int. J. Syst. Evol. Microbiol.">
        <title>Collibacillus ludicampi gen. nov., sp. nov., a new soil bacterium of the family Alicyclobacillaceae.</title>
        <authorList>
            <person name="Jojima T."/>
            <person name="Ioku Y."/>
            <person name="Fukuta Y."/>
            <person name="Shirasaka N."/>
            <person name="Matsumura Y."/>
            <person name="Mori M."/>
        </authorList>
    </citation>
    <scope>NUCLEOTIDE SEQUENCE</scope>
    <source>
        <strain evidence="2">TP075</strain>
    </source>
</reference>
<keyword evidence="3" id="KW-1185">Reference proteome</keyword>
<evidence type="ECO:0000256" key="1">
    <source>
        <dbReference type="SAM" id="MobiDB-lite"/>
    </source>
</evidence>
<dbReference type="RefSeq" id="WP_282200234.1">
    <property type="nucleotide sequence ID" value="NZ_BOQE01000001.1"/>
</dbReference>
<proteinExistence type="predicted"/>
<evidence type="ECO:0000313" key="3">
    <source>
        <dbReference type="Proteomes" id="UP001057291"/>
    </source>
</evidence>
<dbReference type="Pfam" id="PF13797">
    <property type="entry name" value="Post_transc_reg"/>
    <property type="match status" value="1"/>
</dbReference>
<sequence length="108" mass="12292">MNGSDDKVTIGSSDDTNEFVESQKTEESSAKSLLSADELSLMIEELCHSKAEEFSFFGYKNITGQEIWECVSSRYKKGMPPLYKIVDDILSLRVNAFMDWALMSVYKR</sequence>
<gene>
    <name evidence="2" type="ORF">DNHGIG_27700</name>
</gene>
<comment type="caution">
    <text evidence="2">The sequence shown here is derived from an EMBL/GenBank/DDBJ whole genome shotgun (WGS) entry which is preliminary data.</text>
</comment>
<dbReference type="EMBL" id="BOQE01000001">
    <property type="protein sequence ID" value="GIM47221.1"/>
    <property type="molecule type" value="Genomic_DNA"/>
</dbReference>
<dbReference type="AlphaFoldDB" id="A0AAV4LHB7"/>
<name>A0AAV4LHB7_9BACL</name>
<accession>A0AAV4LHB7</accession>